<evidence type="ECO:0000256" key="8">
    <source>
        <dbReference type="ARBA" id="ARBA00022989"/>
    </source>
</evidence>
<dbReference type="PIRSF" id="PIRSF005557">
    <property type="entry name" value="Sialyl_trans"/>
    <property type="match status" value="1"/>
</dbReference>
<evidence type="ECO:0000256" key="1">
    <source>
        <dbReference type="ARBA" id="ARBA00004323"/>
    </source>
</evidence>
<organism evidence="19 20">
    <name type="scientific">Paramormyrops kingsleyae</name>
    <dbReference type="NCBI Taxonomy" id="1676925"/>
    <lineage>
        <taxon>Eukaryota</taxon>
        <taxon>Metazoa</taxon>
        <taxon>Chordata</taxon>
        <taxon>Craniata</taxon>
        <taxon>Vertebrata</taxon>
        <taxon>Euteleostomi</taxon>
        <taxon>Actinopterygii</taxon>
        <taxon>Neopterygii</taxon>
        <taxon>Teleostei</taxon>
        <taxon>Osteoglossocephala</taxon>
        <taxon>Osteoglossomorpha</taxon>
        <taxon>Osteoglossiformes</taxon>
        <taxon>Mormyridae</taxon>
        <taxon>Paramormyrops</taxon>
    </lineage>
</organism>
<evidence type="ECO:0000256" key="11">
    <source>
        <dbReference type="ARBA" id="ARBA00023157"/>
    </source>
</evidence>
<dbReference type="EC" id="2.4.3.3" evidence="14"/>
<keyword evidence="8 18" id="KW-1133">Transmembrane helix</keyword>
<dbReference type="GO" id="GO:0001665">
    <property type="term" value="F:alpha-N-acetylgalactosaminide alpha-2,6-sialyltransferase activity"/>
    <property type="evidence" value="ECO:0007669"/>
    <property type="project" value="UniProtKB-EC"/>
</dbReference>
<evidence type="ECO:0000256" key="13">
    <source>
        <dbReference type="ARBA" id="ARBA00036348"/>
    </source>
</evidence>
<dbReference type="AlphaFoldDB" id="A0A3B3TB04"/>
<evidence type="ECO:0000256" key="7">
    <source>
        <dbReference type="ARBA" id="ARBA00022968"/>
    </source>
</evidence>
<reference evidence="19" key="1">
    <citation type="submission" date="2025-08" db="UniProtKB">
        <authorList>
            <consortium name="Ensembl"/>
        </authorList>
    </citation>
    <scope>IDENTIFICATION</scope>
</reference>
<dbReference type="KEGG" id="pki:111852860"/>
<evidence type="ECO:0000256" key="17">
    <source>
        <dbReference type="PIRSR" id="PIRSR005557-2"/>
    </source>
</evidence>
<keyword evidence="11" id="KW-1015">Disulfide bond</keyword>
<comment type="pathway">
    <text evidence="2">Protein modification; protein glycosylation.</text>
</comment>
<comment type="catalytic activity">
    <reaction evidence="15">
        <text>a 3-O-[N-acetyl-alpha-neuraminyl-(2-&gt;3)-beta-D-galactosyl-(1-&gt;3)-N-acetyl-alpha-D-galactosaminyl]-L-threonyl-[protein] + CMP-N-acetyl-beta-neuraminate = a 3-O-{alpha-Neu5Ac-(2-&gt;3)-beta-D-Gal-(1-&gt;3)-[alpha-Neu5Ac-(2-&gt;6)]-alpha-D-GalNAc}-L-threonyl-[protein] + CMP + H(+)</text>
        <dbReference type="Rhea" id="RHEA:81659"/>
        <dbReference type="Rhea" id="RHEA-COMP:14417"/>
        <dbReference type="Rhea" id="RHEA-COMP:16763"/>
        <dbReference type="ChEBI" id="CHEBI:15378"/>
        <dbReference type="ChEBI" id="CHEBI:57812"/>
        <dbReference type="ChEBI" id="CHEBI:60377"/>
        <dbReference type="ChEBI" id="CHEBI:139598"/>
        <dbReference type="ChEBI" id="CHEBI:156398"/>
    </reaction>
    <physiologicalReaction direction="left-to-right" evidence="15">
        <dbReference type="Rhea" id="RHEA:81660"/>
    </physiologicalReaction>
</comment>
<evidence type="ECO:0000256" key="10">
    <source>
        <dbReference type="ARBA" id="ARBA00023136"/>
    </source>
</evidence>
<evidence type="ECO:0000256" key="5">
    <source>
        <dbReference type="ARBA" id="ARBA00022679"/>
    </source>
</evidence>
<dbReference type="Ensembl" id="ENSPKIT00000020848.1">
    <property type="protein sequence ID" value="ENSPKIP00000039835.1"/>
    <property type="gene ID" value="ENSPKIG00000017043.1"/>
</dbReference>
<dbReference type="Proteomes" id="UP000261540">
    <property type="component" value="Unplaced"/>
</dbReference>
<feature type="disulfide bond" evidence="17">
    <location>
        <begin position="233"/>
        <end position="397"/>
    </location>
</feature>
<evidence type="ECO:0000256" key="15">
    <source>
        <dbReference type="ARBA" id="ARBA00050664"/>
    </source>
</evidence>
<evidence type="ECO:0000256" key="12">
    <source>
        <dbReference type="ARBA" id="ARBA00023180"/>
    </source>
</evidence>
<comment type="catalytic activity">
    <reaction evidence="13">
        <text>a beta-D-galactosyl-(1-&gt;3)-N-acetyl-alpha-D-galactosaminyl derivative + CMP-N-acetyl-beta-neuraminate = a beta-D-galactosyl-(1-&gt;3)-[N-acetyl-alpha-neuraminyl-(2-&gt;6)]-N-acetyl-alpha-D-galactosaminyl derivative + CMP + H(+)</text>
        <dbReference type="Rhea" id="RHEA:11136"/>
        <dbReference type="ChEBI" id="CHEBI:15378"/>
        <dbReference type="ChEBI" id="CHEBI:57812"/>
        <dbReference type="ChEBI" id="CHEBI:60377"/>
        <dbReference type="ChEBI" id="CHEBI:133470"/>
        <dbReference type="ChEBI" id="CHEBI:140764"/>
        <dbReference type="EC" id="2.4.3.3"/>
    </reaction>
    <physiologicalReaction direction="left-to-right" evidence="13">
        <dbReference type="Rhea" id="RHEA:11137"/>
    </physiologicalReaction>
</comment>
<evidence type="ECO:0000256" key="18">
    <source>
        <dbReference type="SAM" id="Phobius"/>
    </source>
</evidence>
<sequence>MLAYVRLSCGLKRHSTCDRWISAVGEHSCGHKADGERKLSLRVTKCEQTTCPYRTMKITTRWRVRHLLCVLLMFFFLGIFFLSTSPQLGVPSGIPHMSLDRIKIAFRTTEIPKILHASTAPAVVGPTDPPYIGDKYAQEDSFPQRVCQDSIRQKVAGTIFEPKILPRIPVLQWHKHFSPEEYRRLQNYPGSHGWGEVDYQILAASLTLLNTTANGLMFDDWESRANGSSCIRCAVVGNGGILRGSKMGREIDQHHYVFRTNAAVIRGFEEDVGLRTSIYTFSTNTMRNSILSTANHEGPPKSEETRYVFIPDHDQDYVLVKAAVKDTPVEKGRERGEMASKYFGPNVTARKLKMYHPDFIRYLRNRFLRSPILKTSYWNLFRPSTGAVMLLAALHTCDQVSAYGFMTPDYQKYSNHYYDRTFQTVQFFSNHDYRMELKLWQELHENKLIRLYMR</sequence>
<keyword evidence="4" id="KW-0328">Glycosyltransferase</keyword>
<keyword evidence="7" id="KW-0735">Signal-anchor</keyword>
<evidence type="ECO:0000313" key="20">
    <source>
        <dbReference type="Proteomes" id="UP000261540"/>
    </source>
</evidence>
<keyword evidence="9" id="KW-0333">Golgi apparatus</keyword>
<dbReference type="InterPro" id="IPR001675">
    <property type="entry name" value="Glyco_trans_29"/>
</dbReference>
<evidence type="ECO:0000256" key="16">
    <source>
        <dbReference type="ARBA" id="ARBA00052285"/>
    </source>
</evidence>
<accession>A0A3B3TB04</accession>
<feature type="transmembrane region" description="Helical" evidence="18">
    <location>
        <begin position="64"/>
        <end position="82"/>
    </location>
</feature>
<comment type="catalytic activity">
    <reaction evidence="16">
        <text>a 3-O-[N-acetyl-alpha-D-galactosaminyl]-L-threonyl-[protein] + CMP-N-acetyl-beta-neuraminate = a 3-O-[N-acetyl-alpha-neuraminosyl-(2-&gt;6)-N-acetyl-alpha-D-galactosaminyl]-L-threonyl-[protein] + CMP + H(+)</text>
        <dbReference type="Rhea" id="RHEA:81643"/>
        <dbReference type="Rhea" id="RHEA-COMP:11689"/>
        <dbReference type="Rhea" id="RHEA-COMP:19720"/>
        <dbReference type="ChEBI" id="CHEBI:15378"/>
        <dbReference type="ChEBI" id="CHEBI:57812"/>
        <dbReference type="ChEBI" id="CHEBI:60377"/>
        <dbReference type="ChEBI" id="CHEBI:87075"/>
        <dbReference type="ChEBI" id="CHEBI:231970"/>
    </reaction>
    <physiologicalReaction direction="left-to-right" evidence="16">
        <dbReference type="Rhea" id="RHEA:81644"/>
    </physiologicalReaction>
</comment>
<comment type="similarity">
    <text evidence="3">Belongs to the glycosyltransferase 29 family.</text>
</comment>
<dbReference type="OrthoDB" id="10264956at2759"/>
<dbReference type="InterPro" id="IPR012163">
    <property type="entry name" value="Sialyl_trans"/>
</dbReference>
<dbReference type="Pfam" id="PF00777">
    <property type="entry name" value="Glyco_transf_29"/>
    <property type="match status" value="1"/>
</dbReference>
<evidence type="ECO:0000256" key="6">
    <source>
        <dbReference type="ARBA" id="ARBA00022692"/>
    </source>
</evidence>
<reference evidence="19" key="2">
    <citation type="submission" date="2025-09" db="UniProtKB">
        <authorList>
            <consortium name="Ensembl"/>
        </authorList>
    </citation>
    <scope>IDENTIFICATION</scope>
</reference>
<keyword evidence="12" id="KW-0325">Glycoprotein</keyword>
<keyword evidence="5" id="KW-0808">Transferase</keyword>
<keyword evidence="6 18" id="KW-0812">Transmembrane</keyword>
<keyword evidence="20" id="KW-1185">Reference proteome</keyword>
<keyword evidence="10 18" id="KW-0472">Membrane</keyword>
<dbReference type="FunFam" id="3.90.1480.20:FF:000015">
    <property type="entry name" value="Lactosylceramide alpha-2,3-sialyltransferase"/>
    <property type="match status" value="1"/>
</dbReference>
<dbReference type="Gene3D" id="3.90.1480.20">
    <property type="entry name" value="Glycosyl transferase family 29"/>
    <property type="match status" value="1"/>
</dbReference>
<comment type="subcellular location">
    <subcellularLocation>
        <location evidence="1">Golgi apparatus membrane</location>
        <topology evidence="1">Single-pass type II membrane protein</topology>
    </subcellularLocation>
</comment>
<protein>
    <recommendedName>
        <fullName evidence="14">alpha-N-acetylgalactosaminide alpha-2,6-sialyltransferase</fullName>
        <ecNumber evidence="14">2.4.3.3</ecNumber>
    </recommendedName>
</protein>
<evidence type="ECO:0000313" key="19">
    <source>
        <dbReference type="Ensembl" id="ENSPKIP00000039835.1"/>
    </source>
</evidence>
<dbReference type="GO" id="GO:0000139">
    <property type="term" value="C:Golgi membrane"/>
    <property type="evidence" value="ECO:0007669"/>
    <property type="project" value="UniProtKB-SubCell"/>
</dbReference>
<dbReference type="PANTHER" id="PTHR45941:SF4">
    <property type="entry name" value="ST6 N-ACETYLGALACTOSAMINIDE ALPHA-2,6-SIALYLTRANSFERASE 2"/>
    <property type="match status" value="1"/>
</dbReference>
<evidence type="ECO:0000256" key="4">
    <source>
        <dbReference type="ARBA" id="ARBA00022676"/>
    </source>
</evidence>
<proteinExistence type="inferred from homology"/>
<evidence type="ECO:0000256" key="3">
    <source>
        <dbReference type="ARBA" id="ARBA00006003"/>
    </source>
</evidence>
<evidence type="ECO:0000256" key="2">
    <source>
        <dbReference type="ARBA" id="ARBA00004922"/>
    </source>
</evidence>
<dbReference type="InterPro" id="IPR038578">
    <property type="entry name" value="GT29-like_sf"/>
</dbReference>
<evidence type="ECO:0000256" key="14">
    <source>
        <dbReference type="ARBA" id="ARBA00039109"/>
    </source>
</evidence>
<name>A0A3B3TB04_9TELE</name>
<dbReference type="GeneTree" id="ENSGT00940000164863"/>
<dbReference type="PANTHER" id="PTHR45941">
    <property type="entry name" value="ALPHA-N-ACETYLGALACTOSAMINIDE ALPHA-2,6-SIALYLTRANSFERASE 2-LIKE-RELATED"/>
    <property type="match status" value="1"/>
</dbReference>
<evidence type="ECO:0000256" key="9">
    <source>
        <dbReference type="ARBA" id="ARBA00023034"/>
    </source>
</evidence>